<dbReference type="PANTHER" id="PTHR43072">
    <property type="entry name" value="N-ACETYLTRANSFERASE"/>
    <property type="match status" value="1"/>
</dbReference>
<dbReference type="InterPro" id="IPR000182">
    <property type="entry name" value="GNAT_dom"/>
</dbReference>
<dbReference type="PROSITE" id="PS51186">
    <property type="entry name" value="GNAT"/>
    <property type="match status" value="1"/>
</dbReference>
<dbReference type="PANTHER" id="PTHR43072:SF60">
    <property type="entry name" value="L-2,4-DIAMINOBUTYRIC ACID ACETYLTRANSFERASE"/>
    <property type="match status" value="1"/>
</dbReference>
<name>A0A538SL95_UNCEI</name>
<proteinExistence type="predicted"/>
<evidence type="ECO:0000256" key="1">
    <source>
        <dbReference type="SAM" id="MobiDB-lite"/>
    </source>
</evidence>
<reference evidence="3 4" key="1">
    <citation type="journal article" date="2019" name="Nat. Microbiol.">
        <title>Mediterranean grassland soil C-N compound turnover is dependent on rainfall and depth, and is mediated by genomically divergent microorganisms.</title>
        <authorList>
            <person name="Diamond S."/>
            <person name="Andeer P.F."/>
            <person name="Li Z."/>
            <person name="Crits-Christoph A."/>
            <person name="Burstein D."/>
            <person name="Anantharaman K."/>
            <person name="Lane K.R."/>
            <person name="Thomas B.C."/>
            <person name="Pan C."/>
            <person name="Northen T.R."/>
            <person name="Banfield J.F."/>
        </authorList>
    </citation>
    <scope>NUCLEOTIDE SEQUENCE [LARGE SCALE GENOMIC DNA]</scope>
    <source>
        <strain evidence="3">WS_3</strain>
    </source>
</reference>
<dbReference type="Pfam" id="PF00583">
    <property type="entry name" value="Acetyltransf_1"/>
    <property type="match status" value="1"/>
</dbReference>
<dbReference type="GO" id="GO:0016747">
    <property type="term" value="F:acyltransferase activity, transferring groups other than amino-acyl groups"/>
    <property type="evidence" value="ECO:0007669"/>
    <property type="project" value="InterPro"/>
</dbReference>
<dbReference type="CDD" id="cd04301">
    <property type="entry name" value="NAT_SF"/>
    <property type="match status" value="1"/>
</dbReference>
<sequence length="194" mass="21279">MAAPEPNPALFAEYAPHDRRPPLGSSDGLEIRVAEPGDLPHLARLTALRQGGSVETHLAQQEKALREMREKGSSLVLVAGLHERNAGYAKAGWFEPPPGAPPNAAPAGWYLGGVIVDPEFRRRGIGSLLTRSRLDWIAERSSRAYYFASALNRASIDLHDRMGFVEVTRDFHFPGTRFTGGVGILFEILLQKRG</sequence>
<keyword evidence="3" id="KW-0808">Transferase</keyword>
<protein>
    <submittedName>
        <fullName evidence="3">GNAT family N-acetyltransferase</fullName>
    </submittedName>
</protein>
<feature type="region of interest" description="Disordered" evidence="1">
    <location>
        <begin position="1"/>
        <end position="27"/>
    </location>
</feature>
<gene>
    <name evidence="3" type="ORF">E6K73_03670</name>
</gene>
<dbReference type="Proteomes" id="UP000320184">
    <property type="component" value="Unassembled WGS sequence"/>
</dbReference>
<accession>A0A538SL95</accession>
<dbReference type="AlphaFoldDB" id="A0A538SL95"/>
<evidence type="ECO:0000259" key="2">
    <source>
        <dbReference type="PROSITE" id="PS51186"/>
    </source>
</evidence>
<dbReference type="SUPFAM" id="SSF55729">
    <property type="entry name" value="Acyl-CoA N-acyltransferases (Nat)"/>
    <property type="match status" value="1"/>
</dbReference>
<comment type="caution">
    <text evidence="3">The sequence shown here is derived from an EMBL/GenBank/DDBJ whole genome shotgun (WGS) entry which is preliminary data.</text>
</comment>
<evidence type="ECO:0000313" key="4">
    <source>
        <dbReference type="Proteomes" id="UP000320184"/>
    </source>
</evidence>
<dbReference type="EMBL" id="VBOT01000042">
    <property type="protein sequence ID" value="TMQ52148.1"/>
    <property type="molecule type" value="Genomic_DNA"/>
</dbReference>
<dbReference type="InterPro" id="IPR016181">
    <property type="entry name" value="Acyl_CoA_acyltransferase"/>
</dbReference>
<evidence type="ECO:0000313" key="3">
    <source>
        <dbReference type="EMBL" id="TMQ52148.1"/>
    </source>
</evidence>
<organism evidence="3 4">
    <name type="scientific">Eiseniibacteriota bacterium</name>
    <dbReference type="NCBI Taxonomy" id="2212470"/>
    <lineage>
        <taxon>Bacteria</taxon>
        <taxon>Candidatus Eiseniibacteriota</taxon>
    </lineage>
</organism>
<feature type="domain" description="N-acetyltransferase" evidence="2">
    <location>
        <begin position="29"/>
        <end position="191"/>
    </location>
</feature>
<dbReference type="Gene3D" id="3.40.630.30">
    <property type="match status" value="1"/>
</dbReference>